<dbReference type="Gene3D" id="3.10.20.30">
    <property type="match status" value="1"/>
</dbReference>
<dbReference type="InterPro" id="IPR003749">
    <property type="entry name" value="ThiS/MoaD-like"/>
</dbReference>
<proteinExistence type="predicted"/>
<dbReference type="HOGENOM" id="CLU_114601_4_3_6"/>
<accession>A4BPZ6</accession>
<reference evidence="1 2" key="1">
    <citation type="submission" date="2006-02" db="EMBL/GenBank/DDBJ databases">
        <authorList>
            <person name="Waterbury J."/>
            <person name="Ferriera S."/>
            <person name="Johnson J."/>
            <person name="Kravitz S."/>
            <person name="Halpern A."/>
            <person name="Remington K."/>
            <person name="Beeson K."/>
            <person name="Tran B."/>
            <person name="Rogers Y.-H."/>
            <person name="Friedman R."/>
            <person name="Venter J.C."/>
        </authorList>
    </citation>
    <scope>NUCLEOTIDE SEQUENCE [LARGE SCALE GENOMIC DNA]</scope>
    <source>
        <strain evidence="1 2">Nb-231</strain>
    </source>
</reference>
<dbReference type="OrthoDB" id="5797005at2"/>
<comment type="caution">
    <text evidence="1">The sequence shown here is derived from an EMBL/GenBank/DDBJ whole genome shotgun (WGS) entry which is preliminary data.</text>
</comment>
<dbReference type="InterPro" id="IPR012675">
    <property type="entry name" value="Beta-grasp_dom_sf"/>
</dbReference>
<dbReference type="eggNOG" id="COG1977">
    <property type="taxonomic scope" value="Bacteria"/>
</dbReference>
<dbReference type="RefSeq" id="WP_005000112.1">
    <property type="nucleotide sequence ID" value="NZ_CH672427.1"/>
</dbReference>
<organism evidence="1 2">
    <name type="scientific">Nitrococcus mobilis Nb-231</name>
    <dbReference type="NCBI Taxonomy" id="314278"/>
    <lineage>
        <taxon>Bacteria</taxon>
        <taxon>Pseudomonadati</taxon>
        <taxon>Pseudomonadota</taxon>
        <taxon>Gammaproteobacteria</taxon>
        <taxon>Chromatiales</taxon>
        <taxon>Ectothiorhodospiraceae</taxon>
        <taxon>Nitrococcus</taxon>
    </lineage>
</organism>
<gene>
    <name evidence="1" type="ORF">NB231_04560</name>
</gene>
<evidence type="ECO:0000313" key="1">
    <source>
        <dbReference type="EMBL" id="EAR22151.1"/>
    </source>
</evidence>
<dbReference type="Pfam" id="PF02597">
    <property type="entry name" value="ThiS"/>
    <property type="match status" value="1"/>
</dbReference>
<dbReference type="STRING" id="314278.NB231_04560"/>
<protein>
    <recommendedName>
        <fullName evidence="3">MoaD/ThiS family protein</fullName>
    </recommendedName>
</protein>
<dbReference type="CDD" id="cd17040">
    <property type="entry name" value="Ubl_MoaD_like"/>
    <property type="match status" value="1"/>
</dbReference>
<evidence type="ECO:0008006" key="3">
    <source>
        <dbReference type="Google" id="ProtNLM"/>
    </source>
</evidence>
<evidence type="ECO:0000313" key="2">
    <source>
        <dbReference type="Proteomes" id="UP000003374"/>
    </source>
</evidence>
<dbReference type="Proteomes" id="UP000003374">
    <property type="component" value="Unassembled WGS sequence"/>
</dbReference>
<dbReference type="AlphaFoldDB" id="A4BPZ6"/>
<dbReference type="EMBL" id="AAOF01000004">
    <property type="protein sequence ID" value="EAR22151.1"/>
    <property type="molecule type" value="Genomic_DNA"/>
</dbReference>
<name>A4BPZ6_9GAMM</name>
<sequence>MRIEFYGVLQEAAGREALELPIDAPSRVAHILEELGEQIPALQSHLPRIACAVGDEVIPRSEMVTGDAPLVLLPPVSGG</sequence>
<dbReference type="SUPFAM" id="SSF54285">
    <property type="entry name" value="MoaD/ThiS"/>
    <property type="match status" value="1"/>
</dbReference>
<keyword evidence="2" id="KW-1185">Reference proteome</keyword>
<dbReference type="InterPro" id="IPR016155">
    <property type="entry name" value="Mopterin_synth/thiamin_S_b"/>
</dbReference>